<gene>
    <name evidence="1" type="ORF">TPLL2_0846</name>
</gene>
<evidence type="ECO:0008006" key="3">
    <source>
        <dbReference type="Google" id="ProtNLM"/>
    </source>
</evidence>
<evidence type="ECO:0000313" key="1">
    <source>
        <dbReference type="EMBL" id="WKC72703.1"/>
    </source>
</evidence>
<organism evidence="1 2">
    <name type="scientific">Treponema paraluiscuniculi</name>
    <dbReference type="NCBI Taxonomy" id="53435"/>
    <lineage>
        <taxon>Bacteria</taxon>
        <taxon>Pseudomonadati</taxon>
        <taxon>Spirochaetota</taxon>
        <taxon>Spirochaetia</taxon>
        <taxon>Spirochaetales</taxon>
        <taxon>Treponemataceae</taxon>
        <taxon>Treponema</taxon>
    </lineage>
</organism>
<dbReference type="SUPFAM" id="SSF102829">
    <property type="entry name" value="Cell division protein ZapA-like"/>
    <property type="match status" value="1"/>
</dbReference>
<dbReference type="InterPro" id="IPR007838">
    <property type="entry name" value="Cell_div_ZapA-like"/>
</dbReference>
<sequence length="108" mass="12093">MVSVKGQLHIDLLGASFSIQADEDSSYLRVLYEHYKMVVLQVEKTSGVRDPLKVAVIAGVLLADELHKEKRRRLVQSEEDLLEIGESTERMLESISKVVDEGFVCGCD</sequence>
<reference evidence="1 2" key="1">
    <citation type="submission" date="2022-05" db="EMBL/GenBank/DDBJ databases">
        <title>Treponema leporis L2 test.</title>
        <authorList>
            <person name="Cejkova D."/>
        </authorList>
    </citation>
    <scope>NUCLEOTIDE SEQUENCE [LARGE SCALE GENOMIC DNA]</scope>
    <source>
        <strain evidence="1 2">L2</strain>
    </source>
</reference>
<name>A0ABY9E447_9SPIR</name>
<dbReference type="EMBL" id="CP097901">
    <property type="protein sequence ID" value="WKC72703.1"/>
    <property type="molecule type" value="Genomic_DNA"/>
</dbReference>
<proteinExistence type="predicted"/>
<keyword evidence="2" id="KW-1185">Reference proteome</keyword>
<dbReference type="RefSeq" id="WP_013945431.1">
    <property type="nucleotide sequence ID" value="NZ_CP097901.1"/>
</dbReference>
<protein>
    <recommendedName>
        <fullName evidence="3">Cell division protein ZapA</fullName>
    </recommendedName>
</protein>
<dbReference type="Proteomes" id="UP001321460">
    <property type="component" value="Chromosome"/>
</dbReference>
<evidence type="ECO:0000313" key="2">
    <source>
        <dbReference type="Proteomes" id="UP001321460"/>
    </source>
</evidence>
<accession>A0ABY9E447</accession>
<dbReference type="Pfam" id="PF05164">
    <property type="entry name" value="ZapA"/>
    <property type="match status" value="1"/>
</dbReference>
<dbReference type="InterPro" id="IPR036192">
    <property type="entry name" value="Cell_div_ZapA-like_sf"/>
</dbReference>